<dbReference type="RefSeq" id="WP_088075119.1">
    <property type="nucleotide sequence ID" value="NZ_JAHQCR010000088.1"/>
</dbReference>
<dbReference type="PANTHER" id="PTHR30619:SF1">
    <property type="entry name" value="RECOMBINATION PROTEIN 2"/>
    <property type="match status" value="1"/>
</dbReference>
<comment type="caution">
    <text evidence="1">The sequence shown here is derived from an EMBL/GenBank/DDBJ whole genome shotgun (WGS) entry which is preliminary data.</text>
</comment>
<dbReference type="Gene3D" id="3.60.15.10">
    <property type="entry name" value="Ribonuclease Z/Hydroxyacylglutathione hydrolase-like"/>
    <property type="match status" value="1"/>
</dbReference>
<protein>
    <recommendedName>
        <fullName evidence="3">Beta-lactamase superfamily II metal-dependent hydrolase</fullName>
    </recommendedName>
</protein>
<evidence type="ECO:0000313" key="2">
    <source>
        <dbReference type="Proteomes" id="UP000790580"/>
    </source>
</evidence>
<name>A0ABS6JZ99_9BACI</name>
<dbReference type="Proteomes" id="UP000790580">
    <property type="component" value="Unassembled WGS sequence"/>
</dbReference>
<reference evidence="1 2" key="1">
    <citation type="submission" date="2021-06" db="EMBL/GenBank/DDBJ databases">
        <title>Bacillus sp. RD4P76, an endophyte from a halophyte.</title>
        <authorList>
            <person name="Sun J.-Q."/>
        </authorList>
    </citation>
    <scope>NUCLEOTIDE SEQUENCE [LARGE SCALE GENOMIC DNA]</scope>
    <source>
        <strain evidence="1 2">JCM 17098</strain>
    </source>
</reference>
<dbReference type="EMBL" id="JAHQCR010000088">
    <property type="protein sequence ID" value="MBU9723913.1"/>
    <property type="molecule type" value="Genomic_DNA"/>
</dbReference>
<dbReference type="PANTHER" id="PTHR30619">
    <property type="entry name" value="DNA INTERNALIZATION/COMPETENCE PROTEIN COMEC/REC2"/>
    <property type="match status" value="1"/>
</dbReference>
<evidence type="ECO:0008006" key="3">
    <source>
        <dbReference type="Google" id="ProtNLM"/>
    </source>
</evidence>
<evidence type="ECO:0000313" key="1">
    <source>
        <dbReference type="EMBL" id="MBU9723913.1"/>
    </source>
</evidence>
<sequence>MQLYRPVLCSLIVLFIFLSTISYVHADKVELNLGQNEVAYTFFDLSHGEATLLQGGMNQSVLINTGHSNSQEELEDRLRMYHVDTIDTLMITSKQAEYIGNISWILKNYPVKRIVIPASLEKKFAPLLKKYSGDVSLYKKGDTFSLFDNIHIDILYVEELKGIDEGGSAFFITHRSNKLLYLSVANFNVEEELVKEYDLKSTVFKVPDFGSDQGTSEDLLKEVDPQVAVIFKNGEDAPSNFVLERLEETWIDVYQTARIGSVTIKCMEEDYEVITVRASENNSLPKSWLTFN</sequence>
<dbReference type="InterPro" id="IPR052159">
    <property type="entry name" value="Competence_DNA_uptake"/>
</dbReference>
<dbReference type="InterPro" id="IPR036866">
    <property type="entry name" value="RibonucZ/Hydroxyglut_hydro"/>
</dbReference>
<dbReference type="SUPFAM" id="SSF56281">
    <property type="entry name" value="Metallo-hydrolase/oxidoreductase"/>
    <property type="match status" value="1"/>
</dbReference>
<accession>A0ABS6JZ99</accession>
<keyword evidence="2" id="KW-1185">Reference proteome</keyword>
<organism evidence="1 2">
    <name type="scientific">Evansella alkalicola</name>
    <dbReference type="NCBI Taxonomy" id="745819"/>
    <lineage>
        <taxon>Bacteria</taxon>
        <taxon>Bacillati</taxon>
        <taxon>Bacillota</taxon>
        <taxon>Bacilli</taxon>
        <taxon>Bacillales</taxon>
        <taxon>Bacillaceae</taxon>
        <taxon>Evansella</taxon>
    </lineage>
</organism>
<proteinExistence type="predicted"/>
<gene>
    <name evidence="1" type="ORF">KS407_21050</name>
</gene>